<name>A0A4V3FST5_9PSEU</name>
<dbReference type="InterPro" id="IPR015422">
    <property type="entry name" value="PyrdxlP-dep_Trfase_small"/>
</dbReference>
<evidence type="ECO:0000313" key="2">
    <source>
        <dbReference type="Proteomes" id="UP000294927"/>
    </source>
</evidence>
<comment type="caution">
    <text evidence="1">The sequence shown here is derived from an EMBL/GenBank/DDBJ whole genome shotgun (WGS) entry which is preliminary data.</text>
</comment>
<sequence>MDQKLTEDLHTFDDLLAAAVATARRVLAGLATRPVAAQAPEVVAAPVPESGSGAAGALSRFERHWAPWFSGSAGPRYFGFVTGGATPASVAGDWLTSVYDQNAVSGGDSAAVDLERAPTLAEAPTQERVDALVRAVADSGEAVITPTVYDGTPGFRVAFSNWRTTESDVDRLCAVLAEHAPPR</sequence>
<dbReference type="SUPFAM" id="SSF53383">
    <property type="entry name" value="PLP-dependent transferases"/>
    <property type="match status" value="2"/>
</dbReference>
<dbReference type="EMBL" id="SOCP01000008">
    <property type="protein sequence ID" value="TDV48701.1"/>
    <property type="molecule type" value="Genomic_DNA"/>
</dbReference>
<protein>
    <recommendedName>
        <fullName evidence="3">Pyridoxal-dependent decarboxylase-like protein</fullName>
    </recommendedName>
</protein>
<gene>
    <name evidence="1" type="ORF">CLV71_10861</name>
</gene>
<proteinExistence type="predicted"/>
<dbReference type="AlphaFoldDB" id="A0A4V3FST5"/>
<dbReference type="Proteomes" id="UP000294927">
    <property type="component" value="Unassembled WGS sequence"/>
</dbReference>
<keyword evidence="2" id="KW-1185">Reference proteome</keyword>
<dbReference type="Gene3D" id="3.90.1150.170">
    <property type="match status" value="1"/>
</dbReference>
<dbReference type="RefSeq" id="WP_208297684.1">
    <property type="nucleotide sequence ID" value="NZ_SOCP01000008.1"/>
</dbReference>
<evidence type="ECO:0000313" key="1">
    <source>
        <dbReference type="EMBL" id="TDV48701.1"/>
    </source>
</evidence>
<reference evidence="1 2" key="1">
    <citation type="submission" date="2019-03" db="EMBL/GenBank/DDBJ databases">
        <title>Genomic Encyclopedia of Archaeal and Bacterial Type Strains, Phase II (KMG-II): from individual species to whole genera.</title>
        <authorList>
            <person name="Goeker M."/>
        </authorList>
    </citation>
    <scope>NUCLEOTIDE SEQUENCE [LARGE SCALE GENOMIC DNA]</scope>
    <source>
        <strain evidence="1 2">DSM 45499</strain>
    </source>
</reference>
<dbReference type="InterPro" id="IPR015424">
    <property type="entry name" value="PyrdxlP-dep_Trfase"/>
</dbReference>
<organism evidence="1 2">
    <name type="scientific">Actinophytocola oryzae</name>
    <dbReference type="NCBI Taxonomy" id="502181"/>
    <lineage>
        <taxon>Bacteria</taxon>
        <taxon>Bacillati</taxon>
        <taxon>Actinomycetota</taxon>
        <taxon>Actinomycetes</taxon>
        <taxon>Pseudonocardiales</taxon>
        <taxon>Pseudonocardiaceae</taxon>
    </lineage>
</organism>
<evidence type="ECO:0008006" key="3">
    <source>
        <dbReference type="Google" id="ProtNLM"/>
    </source>
</evidence>
<dbReference type="Gene3D" id="3.90.1150.10">
    <property type="entry name" value="Aspartate Aminotransferase, domain 1"/>
    <property type="match status" value="1"/>
</dbReference>
<accession>A0A4V3FST5</accession>